<name>A0ABP7ARC5_9ACTN</name>
<reference evidence="4" key="1">
    <citation type="journal article" date="2019" name="Int. J. Syst. Evol. Microbiol.">
        <title>The Global Catalogue of Microorganisms (GCM) 10K type strain sequencing project: providing services to taxonomists for standard genome sequencing and annotation.</title>
        <authorList>
            <consortium name="The Broad Institute Genomics Platform"/>
            <consortium name="The Broad Institute Genome Sequencing Center for Infectious Disease"/>
            <person name="Wu L."/>
            <person name="Ma J."/>
        </authorList>
    </citation>
    <scope>NUCLEOTIDE SEQUENCE [LARGE SCALE GENOMIC DNA]</scope>
    <source>
        <strain evidence="4">JCM 16929</strain>
    </source>
</reference>
<evidence type="ECO:0000259" key="2">
    <source>
        <dbReference type="Pfam" id="PF13683"/>
    </source>
</evidence>
<keyword evidence="4" id="KW-1185">Reference proteome</keyword>
<dbReference type="Pfam" id="PF13683">
    <property type="entry name" value="rve_3"/>
    <property type="match status" value="1"/>
</dbReference>
<comment type="caution">
    <text evidence="3">The sequence shown here is derived from an EMBL/GenBank/DDBJ whole genome shotgun (WGS) entry which is preliminary data.</text>
</comment>
<gene>
    <name evidence="3" type="ORF">GCM10022236_45670</name>
</gene>
<feature type="domain" description="Integrase catalytic" evidence="2">
    <location>
        <begin position="1"/>
        <end position="49"/>
    </location>
</feature>
<evidence type="ECO:0000313" key="4">
    <source>
        <dbReference type="Proteomes" id="UP001501490"/>
    </source>
</evidence>
<evidence type="ECO:0000256" key="1">
    <source>
        <dbReference type="SAM" id="MobiDB-lite"/>
    </source>
</evidence>
<dbReference type="InterPro" id="IPR001584">
    <property type="entry name" value="Integrase_cat-core"/>
</dbReference>
<feature type="region of interest" description="Disordered" evidence="1">
    <location>
        <begin position="247"/>
        <end position="287"/>
    </location>
</feature>
<accession>A0ABP7ARC5</accession>
<organism evidence="3 4">
    <name type="scientific">Microlunatus ginsengisoli</name>
    <dbReference type="NCBI Taxonomy" id="363863"/>
    <lineage>
        <taxon>Bacteria</taxon>
        <taxon>Bacillati</taxon>
        <taxon>Actinomycetota</taxon>
        <taxon>Actinomycetes</taxon>
        <taxon>Propionibacteriales</taxon>
        <taxon>Propionibacteriaceae</taxon>
        <taxon>Microlunatus</taxon>
    </lineage>
</organism>
<dbReference type="EMBL" id="BAABAB010000049">
    <property type="protein sequence ID" value="GAA3638129.1"/>
    <property type="molecule type" value="Genomic_DNA"/>
</dbReference>
<dbReference type="Proteomes" id="UP001501490">
    <property type="component" value="Unassembled WGS sequence"/>
</dbReference>
<sequence length="287" mass="31211">MERFHGTFRPEITELGPFVSLIAAQAAVDAWVANYNAERPHQALDPKVPVVPADRFAPADPGGLELWLPTTLEIVAVSSAEPDRSVDPNPSPVTVVPRPGGPVELDLVVPPSGNMWLRRQQFWLGPARAGQLVRFWIDCDWVHLSIGGRRVKSLRSRFSTADLDALAVKGAVPAGPPPLASHGGPGSRSHRTIFEVERTVANNGMVSLGKRVVLAAWMLAGRRVGIYIEEGCPLLFFDPETRELLRTRPNPLEPGEAALLQRGRPPGPVPRRRPNRSPRNAAPPTPG</sequence>
<protein>
    <recommendedName>
        <fullName evidence="2">Integrase catalytic domain-containing protein</fullName>
    </recommendedName>
</protein>
<proteinExistence type="predicted"/>
<evidence type="ECO:0000313" key="3">
    <source>
        <dbReference type="EMBL" id="GAA3638129.1"/>
    </source>
</evidence>